<sequence length="81" mass="9135">MNGSADYTPKCIPVSWTSCGSYWLAYHHGWTDARFYDVVEIPHDGRPQSAFAGYLATVGDFGDLVRISHRPYVQIGRLELD</sequence>
<name>A0A016XLT5_9BURK</name>
<dbReference type="RefSeq" id="WP_035607739.1">
    <property type="nucleotide sequence ID" value="NZ_JEMG01000001.1"/>
</dbReference>
<comment type="caution">
    <text evidence="1">The sequence shown here is derived from an EMBL/GenBank/DDBJ whole genome shotgun (WGS) entry which is preliminary data.</text>
</comment>
<accession>A0A016XLT5</accession>
<organism evidence="1 2">
    <name type="scientific">Hylemonella gracilis str. Niagara R</name>
    <dbReference type="NCBI Taxonomy" id="1458275"/>
    <lineage>
        <taxon>Bacteria</taxon>
        <taxon>Pseudomonadati</taxon>
        <taxon>Pseudomonadota</taxon>
        <taxon>Betaproteobacteria</taxon>
        <taxon>Burkholderiales</taxon>
        <taxon>Comamonadaceae</taxon>
        <taxon>Hylemonella</taxon>
    </lineage>
</organism>
<evidence type="ECO:0000313" key="2">
    <source>
        <dbReference type="Proteomes" id="UP000023268"/>
    </source>
</evidence>
<dbReference type="Proteomes" id="UP000023268">
    <property type="component" value="Unassembled WGS sequence"/>
</dbReference>
<protein>
    <submittedName>
        <fullName evidence="1">Uncharacterized protein</fullName>
    </submittedName>
</protein>
<dbReference type="STRING" id="1458275.AZ34_10355"/>
<dbReference type="EMBL" id="JEMG01000001">
    <property type="protein sequence ID" value="EYC52870.1"/>
    <property type="molecule type" value="Genomic_DNA"/>
</dbReference>
<proteinExistence type="predicted"/>
<dbReference type="AlphaFoldDB" id="A0A016XLT5"/>
<gene>
    <name evidence="1" type="ORF">AZ34_10355</name>
</gene>
<evidence type="ECO:0000313" key="1">
    <source>
        <dbReference type="EMBL" id="EYC52870.1"/>
    </source>
</evidence>
<reference evidence="1 2" key="1">
    <citation type="submission" date="2014-02" db="EMBL/GenBank/DDBJ databases">
        <title>Draft Genome of Hylemonella gracilis isolated from the Niagara River.</title>
        <authorList>
            <person name="Pawlowski D.R."/>
            <person name="Koudelka G.B."/>
        </authorList>
    </citation>
    <scope>NUCLEOTIDE SEQUENCE [LARGE SCALE GENOMIC DNA]</scope>
    <source>
        <strain evidence="1 2">Niagara R</strain>
    </source>
</reference>
<dbReference type="OrthoDB" id="9941440at2"/>